<organism evidence="2 3">
    <name type="scientific">Microbacterium algihabitans</name>
    <dbReference type="NCBI Taxonomy" id="3075992"/>
    <lineage>
        <taxon>Bacteria</taxon>
        <taxon>Bacillati</taxon>
        <taxon>Actinomycetota</taxon>
        <taxon>Actinomycetes</taxon>
        <taxon>Micrococcales</taxon>
        <taxon>Microbacteriaceae</taxon>
        <taxon>Microbacterium</taxon>
    </lineage>
</organism>
<evidence type="ECO:0000313" key="2">
    <source>
        <dbReference type="EMBL" id="MDU0325928.1"/>
    </source>
</evidence>
<evidence type="ECO:0000256" key="1">
    <source>
        <dbReference type="SAM" id="MobiDB-lite"/>
    </source>
</evidence>
<dbReference type="Proteomes" id="UP001256673">
    <property type="component" value="Unassembled WGS sequence"/>
</dbReference>
<gene>
    <name evidence="2" type="ORF">RWH43_04075</name>
</gene>
<proteinExistence type="predicted"/>
<keyword evidence="3" id="KW-1185">Reference proteome</keyword>
<comment type="caution">
    <text evidence="2">The sequence shown here is derived from an EMBL/GenBank/DDBJ whole genome shotgun (WGS) entry which is preliminary data.</text>
</comment>
<reference evidence="2 3" key="1">
    <citation type="submission" date="2023-09" db="EMBL/GenBank/DDBJ databases">
        <title>Microbacterium fusihabitans sp. nov., Microbacterium phycihabitans sp. nov., and Microbacterium cervinum sp. nov., isolated from dried seaweeds of beach.</title>
        <authorList>
            <person name="Lee S.D."/>
        </authorList>
    </citation>
    <scope>NUCLEOTIDE SEQUENCE [LARGE SCALE GENOMIC DNA]</scope>
    <source>
        <strain evidence="2 3">KSW2-21</strain>
    </source>
</reference>
<feature type="region of interest" description="Disordered" evidence="1">
    <location>
        <begin position="104"/>
        <end position="131"/>
    </location>
</feature>
<sequence>MSESIFLNLELALQRVLQLTQVPEELPSSGAIEIVDGNGTEPAAARLTDQIRQQAIELSHQVENLRSTVAHNAEALSQAAQSLQETDTSGSLMSQNALSIVESAAEPAAVSDPSSGGGAAGVRSVLPGAPR</sequence>
<evidence type="ECO:0000313" key="3">
    <source>
        <dbReference type="Proteomes" id="UP001256673"/>
    </source>
</evidence>
<name>A0ABU3RTY0_9MICO</name>
<dbReference type="EMBL" id="JAWDIU010000001">
    <property type="protein sequence ID" value="MDU0325928.1"/>
    <property type="molecule type" value="Genomic_DNA"/>
</dbReference>
<dbReference type="RefSeq" id="WP_316000725.1">
    <property type="nucleotide sequence ID" value="NZ_JAWDIU010000001.1"/>
</dbReference>
<protein>
    <submittedName>
        <fullName evidence="2">Uncharacterized protein</fullName>
    </submittedName>
</protein>
<accession>A0ABU3RTY0</accession>